<gene>
    <name evidence="2" type="ORF">J5U46_28075</name>
</gene>
<dbReference type="EMBL" id="JAGFVQ010000121">
    <property type="protein sequence ID" value="MBO4144002.1"/>
    <property type="molecule type" value="Genomic_DNA"/>
</dbReference>
<keyword evidence="1" id="KW-1133">Transmembrane helix</keyword>
<feature type="non-terminal residue" evidence="2">
    <location>
        <position position="1"/>
    </location>
</feature>
<dbReference type="AlphaFoldDB" id="A0AAW4JQG3"/>
<feature type="transmembrane region" description="Helical" evidence="1">
    <location>
        <begin position="42"/>
        <end position="73"/>
    </location>
</feature>
<organism evidence="2 3">
    <name type="scientific">Micromonospora tulbaghiae</name>
    <dbReference type="NCBI Taxonomy" id="479978"/>
    <lineage>
        <taxon>Bacteria</taxon>
        <taxon>Bacillati</taxon>
        <taxon>Actinomycetota</taxon>
        <taxon>Actinomycetes</taxon>
        <taxon>Micromonosporales</taxon>
        <taxon>Micromonosporaceae</taxon>
        <taxon>Micromonospora</taxon>
    </lineage>
</organism>
<sequence>SPYPPPPPGESPTGVPAWVSPPVAPLFGAVPPSRRPAGVPGWLSVVATVGGAFTALLSFGMLTWLVVLLYGIWRRGWGSVLAAVYYLTVAVTFVVVVGGSETEEVSGPEGAVILIWLTTWVAGVPHVVLLNGRLLAWLRGLWRGRPYADR</sequence>
<name>A0AAW4JQG3_9ACTN</name>
<feature type="transmembrane region" description="Helical" evidence="1">
    <location>
        <begin position="80"/>
        <end position="99"/>
    </location>
</feature>
<feature type="non-terminal residue" evidence="2">
    <location>
        <position position="150"/>
    </location>
</feature>
<evidence type="ECO:0000313" key="2">
    <source>
        <dbReference type="EMBL" id="MBO4144002.1"/>
    </source>
</evidence>
<keyword evidence="1" id="KW-0812">Transmembrane</keyword>
<reference evidence="2" key="1">
    <citation type="submission" date="2021-03" db="EMBL/GenBank/DDBJ databases">
        <title>X isolated from Micromonospora tulbaghiae.</title>
        <authorList>
            <person name="Stennett H.L."/>
        </authorList>
    </citation>
    <scope>NUCLEOTIDE SEQUENCE</scope>
    <source>
        <strain evidence="2">28M1-20</strain>
    </source>
</reference>
<dbReference type="Proteomes" id="UP000669887">
    <property type="component" value="Unassembled WGS sequence"/>
</dbReference>
<comment type="caution">
    <text evidence="2">The sequence shown here is derived from an EMBL/GenBank/DDBJ whole genome shotgun (WGS) entry which is preliminary data.</text>
</comment>
<feature type="transmembrane region" description="Helical" evidence="1">
    <location>
        <begin position="111"/>
        <end position="136"/>
    </location>
</feature>
<protein>
    <submittedName>
        <fullName evidence="2">Transcriptional regulator</fullName>
    </submittedName>
</protein>
<evidence type="ECO:0000256" key="1">
    <source>
        <dbReference type="SAM" id="Phobius"/>
    </source>
</evidence>
<accession>A0AAW4JQG3</accession>
<evidence type="ECO:0000313" key="3">
    <source>
        <dbReference type="Proteomes" id="UP000669887"/>
    </source>
</evidence>
<keyword evidence="1" id="KW-0472">Membrane</keyword>
<proteinExistence type="predicted"/>